<dbReference type="Pfam" id="PF13359">
    <property type="entry name" value="DDE_Tnp_4"/>
    <property type="match status" value="1"/>
</dbReference>
<dbReference type="AlphaFoldDB" id="A0A5E4MH13"/>
<keyword evidence="6" id="KW-1185">Reference proteome</keyword>
<feature type="transmembrane region" description="Helical" evidence="3">
    <location>
        <begin position="175"/>
        <end position="198"/>
    </location>
</feature>
<evidence type="ECO:0000256" key="1">
    <source>
        <dbReference type="ARBA" id="ARBA00001968"/>
    </source>
</evidence>
<evidence type="ECO:0000313" key="5">
    <source>
        <dbReference type="EMBL" id="VVC30816.1"/>
    </source>
</evidence>
<proteinExistence type="predicted"/>
<keyword evidence="3" id="KW-0472">Membrane</keyword>
<name>A0A5E4MH13_9HEMI</name>
<accession>A0A5E4MH13</accession>
<dbReference type="GO" id="GO:0046872">
    <property type="term" value="F:metal ion binding"/>
    <property type="evidence" value="ECO:0007669"/>
    <property type="project" value="UniProtKB-KW"/>
</dbReference>
<protein>
    <submittedName>
        <fullName evidence="5">Harbinger transposase-derived nuclease domain</fullName>
    </submittedName>
</protein>
<keyword evidence="3" id="KW-1133">Transmembrane helix</keyword>
<dbReference type="InterPro" id="IPR027806">
    <property type="entry name" value="HARBI1_dom"/>
</dbReference>
<sequence length="200" mass="23037">MIECGYVGRNSDEGIFHASAIKYWLTHSGLDIPSPTRLPNDLNEFLCSFYLVEDEAFPLTPYLIRPYSKRIHDNTKNNFQLSLKSWSKTIECAFGMMCEKLQVLNSPIRCRDVEKINCILKSVCVFHNFVRKREGIQYRTSQHEECVAVLPLQNDNMPNIEINIRSSANDIRNYLAAYFITPPSSISSLAVEILYLILYT</sequence>
<dbReference type="Proteomes" id="UP000325440">
    <property type="component" value="Unassembled WGS sequence"/>
</dbReference>
<keyword evidence="3" id="KW-0812">Transmembrane</keyword>
<evidence type="ECO:0000256" key="2">
    <source>
        <dbReference type="ARBA" id="ARBA00022723"/>
    </source>
</evidence>
<evidence type="ECO:0000313" key="6">
    <source>
        <dbReference type="Proteomes" id="UP000325440"/>
    </source>
</evidence>
<reference evidence="5 6" key="1">
    <citation type="submission" date="2019-08" db="EMBL/GenBank/DDBJ databases">
        <authorList>
            <person name="Alioto T."/>
            <person name="Alioto T."/>
            <person name="Gomez Garrido J."/>
        </authorList>
    </citation>
    <scope>NUCLEOTIDE SEQUENCE [LARGE SCALE GENOMIC DNA]</scope>
</reference>
<keyword evidence="2" id="KW-0479">Metal-binding</keyword>
<feature type="domain" description="DDE Tnp4" evidence="4">
    <location>
        <begin position="2"/>
        <end position="128"/>
    </location>
</feature>
<gene>
    <name evidence="5" type="ORF">CINCED_3A008429</name>
</gene>
<dbReference type="EMBL" id="CABPRJ010000541">
    <property type="protein sequence ID" value="VVC30816.1"/>
    <property type="molecule type" value="Genomic_DNA"/>
</dbReference>
<evidence type="ECO:0000256" key="3">
    <source>
        <dbReference type="SAM" id="Phobius"/>
    </source>
</evidence>
<organism evidence="5 6">
    <name type="scientific">Cinara cedri</name>
    <dbReference type="NCBI Taxonomy" id="506608"/>
    <lineage>
        <taxon>Eukaryota</taxon>
        <taxon>Metazoa</taxon>
        <taxon>Ecdysozoa</taxon>
        <taxon>Arthropoda</taxon>
        <taxon>Hexapoda</taxon>
        <taxon>Insecta</taxon>
        <taxon>Pterygota</taxon>
        <taxon>Neoptera</taxon>
        <taxon>Paraneoptera</taxon>
        <taxon>Hemiptera</taxon>
        <taxon>Sternorrhyncha</taxon>
        <taxon>Aphidomorpha</taxon>
        <taxon>Aphidoidea</taxon>
        <taxon>Aphididae</taxon>
        <taxon>Lachninae</taxon>
        <taxon>Cinara</taxon>
    </lineage>
</organism>
<dbReference type="OrthoDB" id="2570778at2759"/>
<comment type="cofactor">
    <cofactor evidence="1">
        <name>a divalent metal cation</name>
        <dbReference type="ChEBI" id="CHEBI:60240"/>
    </cofactor>
</comment>
<evidence type="ECO:0000259" key="4">
    <source>
        <dbReference type="Pfam" id="PF13359"/>
    </source>
</evidence>